<dbReference type="PANTHER" id="PTHR33193">
    <property type="entry name" value="DOMAIN PROTEIN, PUTATIVE (DUF3511)-RELATED"/>
    <property type="match status" value="1"/>
</dbReference>
<organism evidence="2 3">
    <name type="scientific">Aquilegia coerulea</name>
    <name type="common">Rocky mountain columbine</name>
    <dbReference type="NCBI Taxonomy" id="218851"/>
    <lineage>
        <taxon>Eukaryota</taxon>
        <taxon>Viridiplantae</taxon>
        <taxon>Streptophyta</taxon>
        <taxon>Embryophyta</taxon>
        <taxon>Tracheophyta</taxon>
        <taxon>Spermatophyta</taxon>
        <taxon>Magnoliopsida</taxon>
        <taxon>Ranunculales</taxon>
        <taxon>Ranunculaceae</taxon>
        <taxon>Thalictroideae</taxon>
        <taxon>Aquilegia</taxon>
    </lineage>
</organism>
<dbReference type="STRING" id="218851.A0A2G5EYF8"/>
<dbReference type="PANTHER" id="PTHR33193:SF13">
    <property type="entry name" value="EXPRESSED PROTEIN"/>
    <property type="match status" value="1"/>
</dbReference>
<evidence type="ECO:0000256" key="1">
    <source>
        <dbReference type="SAM" id="MobiDB-lite"/>
    </source>
</evidence>
<proteinExistence type="predicted"/>
<evidence type="ECO:0008006" key="4">
    <source>
        <dbReference type="Google" id="ProtNLM"/>
    </source>
</evidence>
<evidence type="ECO:0000313" key="2">
    <source>
        <dbReference type="EMBL" id="PIA60751.1"/>
    </source>
</evidence>
<feature type="region of interest" description="Disordered" evidence="1">
    <location>
        <begin position="49"/>
        <end position="93"/>
    </location>
</feature>
<dbReference type="FunCoup" id="A0A2G5EYF8">
    <property type="interactions" value="4"/>
</dbReference>
<dbReference type="AlphaFoldDB" id="A0A2G5EYF8"/>
<keyword evidence="3" id="KW-1185">Reference proteome</keyword>
<name>A0A2G5EYF8_AQUCA</name>
<evidence type="ECO:0000313" key="3">
    <source>
        <dbReference type="Proteomes" id="UP000230069"/>
    </source>
</evidence>
<dbReference type="OrthoDB" id="660385at2759"/>
<dbReference type="InterPro" id="IPR021899">
    <property type="entry name" value="DUF3511"/>
</dbReference>
<reference evidence="2 3" key="1">
    <citation type="submission" date="2017-09" db="EMBL/GenBank/DDBJ databases">
        <title>WGS assembly of Aquilegia coerulea Goldsmith.</title>
        <authorList>
            <person name="Hodges S."/>
            <person name="Kramer E."/>
            <person name="Nordborg M."/>
            <person name="Tomkins J."/>
            <person name="Borevitz J."/>
            <person name="Derieg N."/>
            <person name="Yan J."/>
            <person name="Mihaltcheva S."/>
            <person name="Hayes R.D."/>
            <person name="Rokhsar D."/>
        </authorList>
    </citation>
    <scope>NUCLEOTIDE SEQUENCE [LARGE SCALE GENOMIC DNA]</scope>
    <source>
        <strain evidence="3">cv. Goldsmith</strain>
    </source>
</reference>
<sequence>MVVDFNAGYEPYGLSRKIEIVKGKEYSANQIYTTTTTTTTTNVPRLTYHHSSEREVTAESSSSPPPLPLRVSKPKKKKSSSSALSKWSMKDPEMKRRKRIATYKYYAVEGKVKSSFRKSFRWIKNKCSQIVNGF</sequence>
<gene>
    <name evidence="2" type="ORF">AQUCO_00300338v1</name>
</gene>
<dbReference type="EMBL" id="KZ305020">
    <property type="protein sequence ID" value="PIA60751.1"/>
    <property type="molecule type" value="Genomic_DNA"/>
</dbReference>
<dbReference type="InParanoid" id="A0A2G5EYF8"/>
<dbReference type="Proteomes" id="UP000230069">
    <property type="component" value="Unassembled WGS sequence"/>
</dbReference>
<protein>
    <recommendedName>
        <fullName evidence="4">DUF3511 domain-containing protein</fullName>
    </recommendedName>
</protein>
<dbReference type="Pfam" id="PF12023">
    <property type="entry name" value="DUF3511"/>
    <property type="match status" value="1"/>
</dbReference>
<accession>A0A2G5EYF8</accession>